<dbReference type="Pfam" id="PF01796">
    <property type="entry name" value="OB_ChsH2_C"/>
    <property type="match status" value="1"/>
</dbReference>
<dbReference type="InterPro" id="IPR012340">
    <property type="entry name" value="NA-bd_OB-fold"/>
</dbReference>
<protein>
    <recommendedName>
        <fullName evidence="2">ChsH2 C-terminal OB-fold domain-containing protein</fullName>
    </recommendedName>
</protein>
<feature type="domain" description="ChsH2 C-terminal OB-fold" evidence="2">
    <location>
        <begin position="51"/>
        <end position="109"/>
    </location>
</feature>
<reference evidence="3 4" key="1">
    <citation type="submission" date="2016-01" db="EMBL/GenBank/DDBJ databases">
        <authorList>
            <person name="Regsiter A."/>
            <person name="william w."/>
        </authorList>
    </citation>
    <scope>NUCLEOTIDE SEQUENCE [LARGE SCALE GENOMIC DNA]</scope>
    <source>
        <strain evidence="3 4">CFBP 6927</strain>
    </source>
</reference>
<name>A0ABP2BRS0_9HYPH</name>
<gene>
    <name evidence="3" type="ORF">AGR13a_Lc30063</name>
</gene>
<keyword evidence="4" id="KW-1185">Reference proteome</keyword>
<accession>A0ABP2BRS0</accession>
<evidence type="ECO:0000256" key="1">
    <source>
        <dbReference type="SAM" id="MobiDB-lite"/>
    </source>
</evidence>
<feature type="region of interest" description="Disordered" evidence="1">
    <location>
        <begin position="1"/>
        <end position="40"/>
    </location>
</feature>
<feature type="compositionally biased region" description="Basic and acidic residues" evidence="1">
    <location>
        <begin position="7"/>
        <end position="30"/>
    </location>
</feature>
<dbReference type="RefSeq" id="WP_080837134.1">
    <property type="nucleotide sequence ID" value="NZ_LT009757.1"/>
</dbReference>
<dbReference type="EMBL" id="FBWH01000042">
    <property type="protein sequence ID" value="CUX57925.1"/>
    <property type="molecule type" value="Genomic_DNA"/>
</dbReference>
<comment type="caution">
    <text evidence="3">The sequence shown here is derived from an EMBL/GenBank/DDBJ whole genome shotgun (WGS) entry which is preliminary data.</text>
</comment>
<evidence type="ECO:0000313" key="4">
    <source>
        <dbReference type="Proteomes" id="UP000191812"/>
    </source>
</evidence>
<evidence type="ECO:0000313" key="3">
    <source>
        <dbReference type="EMBL" id="CUX57925.1"/>
    </source>
</evidence>
<organism evidence="3 4">
    <name type="scientific">Agrobacterium genomosp. 13 str. CFBP 6927</name>
    <dbReference type="NCBI Taxonomy" id="1183428"/>
    <lineage>
        <taxon>Bacteria</taxon>
        <taxon>Pseudomonadati</taxon>
        <taxon>Pseudomonadota</taxon>
        <taxon>Alphaproteobacteria</taxon>
        <taxon>Hyphomicrobiales</taxon>
        <taxon>Rhizobiaceae</taxon>
        <taxon>Rhizobium/Agrobacterium group</taxon>
        <taxon>Agrobacterium</taxon>
        <taxon>Agrobacterium tumefaciens complex</taxon>
    </lineage>
</organism>
<dbReference type="Proteomes" id="UP000191812">
    <property type="component" value="Unassembled WGS sequence"/>
</dbReference>
<sequence>MTSIEVANRHEAGGRDDLVRLEASRDKETGKGVFPRLPATSPSVDRFEPITLSTEATLYSHTTIHPNPKMGKPPFTLVYADFPEDVRVFGRLHLRPGEKPVIGSKLHVRADGDPNTTYFFTVVEEGK</sequence>
<dbReference type="SUPFAM" id="SSF50249">
    <property type="entry name" value="Nucleic acid-binding proteins"/>
    <property type="match status" value="1"/>
</dbReference>
<proteinExistence type="predicted"/>
<evidence type="ECO:0000259" key="2">
    <source>
        <dbReference type="Pfam" id="PF01796"/>
    </source>
</evidence>
<dbReference type="InterPro" id="IPR002878">
    <property type="entry name" value="ChsH2_C"/>
</dbReference>